<name>A0AC34FU33_9BILA</name>
<dbReference type="Proteomes" id="UP000887579">
    <property type="component" value="Unplaced"/>
</dbReference>
<protein>
    <submittedName>
        <fullName evidence="2">Uncharacterized protein</fullName>
    </submittedName>
</protein>
<dbReference type="WBParaSite" id="ES5_v2.g20864.t1">
    <property type="protein sequence ID" value="ES5_v2.g20864.t1"/>
    <property type="gene ID" value="ES5_v2.g20864"/>
</dbReference>
<accession>A0AC34FU33</accession>
<proteinExistence type="predicted"/>
<sequence>MTTMMHPAISARKIKEIFENSSMNYKTRFKKASQEAQNFIYSLPIYFIRNDTMFFLIAIDEIFDDINDNDDDSDNDNVGFVDDDEIFDDDDDFVDDILEYILSCYESHIKNVCKNAKEIKDARFDQISDETWV</sequence>
<evidence type="ECO:0000313" key="2">
    <source>
        <dbReference type="WBParaSite" id="ES5_v2.g20864.t1"/>
    </source>
</evidence>
<evidence type="ECO:0000313" key="1">
    <source>
        <dbReference type="Proteomes" id="UP000887579"/>
    </source>
</evidence>
<organism evidence="1 2">
    <name type="scientific">Panagrolaimus sp. ES5</name>
    <dbReference type="NCBI Taxonomy" id="591445"/>
    <lineage>
        <taxon>Eukaryota</taxon>
        <taxon>Metazoa</taxon>
        <taxon>Ecdysozoa</taxon>
        <taxon>Nematoda</taxon>
        <taxon>Chromadorea</taxon>
        <taxon>Rhabditida</taxon>
        <taxon>Tylenchina</taxon>
        <taxon>Panagrolaimomorpha</taxon>
        <taxon>Panagrolaimoidea</taxon>
        <taxon>Panagrolaimidae</taxon>
        <taxon>Panagrolaimus</taxon>
    </lineage>
</organism>
<reference evidence="2" key="1">
    <citation type="submission" date="2022-11" db="UniProtKB">
        <authorList>
            <consortium name="WormBaseParasite"/>
        </authorList>
    </citation>
    <scope>IDENTIFICATION</scope>
</reference>